<dbReference type="SUPFAM" id="SSF52821">
    <property type="entry name" value="Rhodanese/Cell cycle control phosphatase"/>
    <property type="match status" value="2"/>
</dbReference>
<dbReference type="AlphaFoldDB" id="A0AA35XGZ5"/>
<protein>
    <submittedName>
        <fullName evidence="5">Thiosulfate sulfurtransferase</fullName>
    </submittedName>
</protein>
<dbReference type="Proteomes" id="UP001174909">
    <property type="component" value="Unassembled WGS sequence"/>
</dbReference>
<dbReference type="PROSITE" id="PS00380">
    <property type="entry name" value="RHODANESE_1"/>
    <property type="match status" value="1"/>
</dbReference>
<evidence type="ECO:0000256" key="3">
    <source>
        <dbReference type="SAM" id="MobiDB-lite"/>
    </source>
</evidence>
<dbReference type="SMART" id="SM00450">
    <property type="entry name" value="RHOD"/>
    <property type="match status" value="2"/>
</dbReference>
<organism evidence="5 6">
    <name type="scientific">Geodia barretti</name>
    <name type="common">Barrett's horny sponge</name>
    <dbReference type="NCBI Taxonomy" id="519541"/>
    <lineage>
        <taxon>Eukaryota</taxon>
        <taxon>Metazoa</taxon>
        <taxon>Porifera</taxon>
        <taxon>Demospongiae</taxon>
        <taxon>Heteroscleromorpha</taxon>
        <taxon>Tetractinellida</taxon>
        <taxon>Astrophorina</taxon>
        <taxon>Geodiidae</taxon>
        <taxon>Geodia</taxon>
    </lineage>
</organism>
<dbReference type="EMBL" id="CASHTH010003866">
    <property type="protein sequence ID" value="CAI8050442.1"/>
    <property type="molecule type" value="Genomic_DNA"/>
</dbReference>
<evidence type="ECO:0000313" key="5">
    <source>
        <dbReference type="EMBL" id="CAI8050442.1"/>
    </source>
</evidence>
<dbReference type="InterPro" id="IPR036873">
    <property type="entry name" value="Rhodanese-like_dom_sf"/>
</dbReference>
<dbReference type="InterPro" id="IPR001307">
    <property type="entry name" value="Thiosulphate_STrfase_CS"/>
</dbReference>
<comment type="caution">
    <text evidence="5">The sequence shown here is derived from an EMBL/GenBank/DDBJ whole genome shotgun (WGS) entry which is preliminary data.</text>
</comment>
<keyword evidence="6" id="KW-1185">Reference proteome</keyword>
<evidence type="ECO:0000313" key="6">
    <source>
        <dbReference type="Proteomes" id="UP001174909"/>
    </source>
</evidence>
<dbReference type="Gene3D" id="3.40.250.10">
    <property type="entry name" value="Rhodanese-like domain"/>
    <property type="match status" value="2"/>
</dbReference>
<dbReference type="Pfam" id="PF00581">
    <property type="entry name" value="Rhodanese"/>
    <property type="match status" value="2"/>
</dbReference>
<reference evidence="5" key="1">
    <citation type="submission" date="2023-03" db="EMBL/GenBank/DDBJ databases">
        <authorList>
            <person name="Steffen K."/>
            <person name="Cardenas P."/>
        </authorList>
    </citation>
    <scope>NUCLEOTIDE SEQUENCE</scope>
</reference>
<dbReference type="GO" id="GO:0004792">
    <property type="term" value="F:thiosulfate-cyanide sulfurtransferase activity"/>
    <property type="evidence" value="ECO:0007669"/>
    <property type="project" value="InterPro"/>
</dbReference>
<feature type="domain" description="Rhodanese" evidence="4">
    <location>
        <begin position="223"/>
        <end position="311"/>
    </location>
</feature>
<dbReference type="InterPro" id="IPR045078">
    <property type="entry name" value="TST/MPST-like"/>
</dbReference>
<dbReference type="CDD" id="cd01448">
    <property type="entry name" value="TST_Repeat_1"/>
    <property type="match status" value="1"/>
</dbReference>
<proteinExistence type="predicted"/>
<dbReference type="PANTHER" id="PTHR11364">
    <property type="entry name" value="THIOSULFATE SULFERTANSFERASE"/>
    <property type="match status" value="1"/>
</dbReference>
<keyword evidence="1" id="KW-0808">Transferase</keyword>
<dbReference type="PROSITE" id="PS50206">
    <property type="entry name" value="RHODANESE_3"/>
    <property type="match status" value="2"/>
</dbReference>
<keyword evidence="2" id="KW-0677">Repeat</keyword>
<evidence type="ECO:0000256" key="1">
    <source>
        <dbReference type="ARBA" id="ARBA00022679"/>
    </source>
</evidence>
<sequence>MARNGIIKTSRHRLELTMAFARPEFLVSTDWLADQLKGNDKGNDVRVFETTVFLHRGDGGVRAESGQAQYETGHIPGAGFLDLQADFSDNDQPYRFMMPSAEAFAEAAGRHGISETSKLVLYDRLGSQWAARLWWMFRSMGCQGAVVLDGGWRRWTAEGRAASTDPATYAPATFRPTPDPARFANLAEVMAFIETGTGGGSCLINALGRDQHSGEDGGQGYGRAGHIPGASNVPSGELTDPETGLFRPAEELAGLFDAAGADRTQRVVTYCGGGIAASNDAFILAMLGYENVAVYDASMSEYAADPSLPLVVA</sequence>
<accession>A0AA35XGZ5</accession>
<dbReference type="PANTHER" id="PTHR11364:SF27">
    <property type="entry name" value="SULFURTRANSFERASE"/>
    <property type="match status" value="1"/>
</dbReference>
<dbReference type="InterPro" id="IPR001763">
    <property type="entry name" value="Rhodanese-like_dom"/>
</dbReference>
<name>A0AA35XGZ5_GEOBA</name>
<gene>
    <name evidence="5" type="ORF">GBAR_LOCUS27709</name>
</gene>
<feature type="domain" description="Rhodanese" evidence="4">
    <location>
        <begin position="67"/>
        <end position="164"/>
    </location>
</feature>
<dbReference type="CDD" id="cd01449">
    <property type="entry name" value="TST_Repeat_2"/>
    <property type="match status" value="1"/>
</dbReference>
<evidence type="ECO:0000259" key="4">
    <source>
        <dbReference type="PROSITE" id="PS50206"/>
    </source>
</evidence>
<evidence type="ECO:0000256" key="2">
    <source>
        <dbReference type="ARBA" id="ARBA00022737"/>
    </source>
</evidence>
<feature type="region of interest" description="Disordered" evidence="3">
    <location>
        <begin position="213"/>
        <end position="243"/>
    </location>
</feature>